<dbReference type="Gene3D" id="1.10.10.60">
    <property type="entry name" value="Homeodomain-like"/>
    <property type="match status" value="2"/>
</dbReference>
<evidence type="ECO:0000313" key="5">
    <source>
        <dbReference type="EMBL" id="MCU6793899.1"/>
    </source>
</evidence>
<keyword evidence="6" id="KW-1185">Reference proteome</keyword>
<accession>A0ABT2UJR8</accession>
<dbReference type="SUPFAM" id="SSF51215">
    <property type="entry name" value="Regulatory protein AraC"/>
    <property type="match status" value="1"/>
</dbReference>
<feature type="domain" description="HTH araC/xylS-type" evidence="4">
    <location>
        <begin position="192"/>
        <end position="290"/>
    </location>
</feature>
<keyword evidence="3" id="KW-0804">Transcription</keyword>
<dbReference type="Pfam" id="PF07883">
    <property type="entry name" value="Cupin_2"/>
    <property type="match status" value="1"/>
</dbReference>
<comment type="caution">
    <text evidence="5">The sequence shown here is derived from an EMBL/GenBank/DDBJ whole genome shotgun (WGS) entry which is preliminary data.</text>
</comment>
<evidence type="ECO:0000256" key="2">
    <source>
        <dbReference type="ARBA" id="ARBA00023125"/>
    </source>
</evidence>
<organism evidence="5 6">
    <name type="scientific">Paenibacillus baimaensis</name>
    <dbReference type="NCBI Taxonomy" id="2982185"/>
    <lineage>
        <taxon>Bacteria</taxon>
        <taxon>Bacillati</taxon>
        <taxon>Bacillota</taxon>
        <taxon>Bacilli</taxon>
        <taxon>Bacillales</taxon>
        <taxon>Paenibacillaceae</taxon>
        <taxon>Paenibacillus</taxon>
    </lineage>
</organism>
<dbReference type="InterPro" id="IPR037923">
    <property type="entry name" value="HTH-like"/>
</dbReference>
<dbReference type="SMART" id="SM00342">
    <property type="entry name" value="HTH_ARAC"/>
    <property type="match status" value="1"/>
</dbReference>
<dbReference type="InterPro" id="IPR018060">
    <property type="entry name" value="HTH_AraC"/>
</dbReference>
<dbReference type="InterPro" id="IPR014710">
    <property type="entry name" value="RmlC-like_jellyroll"/>
</dbReference>
<dbReference type="Pfam" id="PF12833">
    <property type="entry name" value="HTH_18"/>
    <property type="match status" value="1"/>
</dbReference>
<evidence type="ECO:0000259" key="4">
    <source>
        <dbReference type="PROSITE" id="PS01124"/>
    </source>
</evidence>
<gene>
    <name evidence="5" type="ORF">OB236_17490</name>
</gene>
<evidence type="ECO:0000256" key="1">
    <source>
        <dbReference type="ARBA" id="ARBA00023015"/>
    </source>
</evidence>
<keyword evidence="1" id="KW-0805">Transcription regulation</keyword>
<name>A0ABT2UJR8_9BACL</name>
<reference evidence="5 6" key="1">
    <citation type="submission" date="2022-09" db="EMBL/GenBank/DDBJ databases">
        <authorList>
            <person name="Han X.L."/>
            <person name="Wang Q."/>
            <person name="Lu T."/>
        </authorList>
    </citation>
    <scope>NUCLEOTIDE SEQUENCE [LARGE SCALE GENOMIC DNA]</scope>
    <source>
        <strain evidence="5 6">WQ 127069</strain>
    </source>
</reference>
<proteinExistence type="predicted"/>
<evidence type="ECO:0000256" key="3">
    <source>
        <dbReference type="ARBA" id="ARBA00023163"/>
    </source>
</evidence>
<dbReference type="EMBL" id="JAOQIO010000069">
    <property type="protein sequence ID" value="MCU6793899.1"/>
    <property type="molecule type" value="Genomic_DNA"/>
</dbReference>
<dbReference type="Proteomes" id="UP001652445">
    <property type="component" value="Unassembled WGS sequence"/>
</dbReference>
<dbReference type="InterPro" id="IPR009057">
    <property type="entry name" value="Homeodomain-like_sf"/>
</dbReference>
<keyword evidence="2" id="KW-0238">DNA-binding</keyword>
<sequence length="300" mass="34800">MNRDTLKENRIHGHPMYPVSVYKLQYAAGEPILDCHWHEELEFLIVTSGQALFQVGTEMMEVSSGQAVFIPSGEIHAGFPLEGSPCSFDAFVFHSDFVASSTYDSIQEKFIAPLLNRQYTPPIQLKGELDWEKGVLILLQDMIRSNVEAEPLRELTTKARLYLIIAELFSHAAERAQDTEAYMNREKTERLKTVLHYIHEHYQEPIRLKELAVQANMSEGHFCRFFREMMRTSAIDYVNRFRTRQAAIQLEQSDHQIAAIALDTGFDNISYFVRVFKQHIGHTPSHYRKNRQAELREYDT</sequence>
<dbReference type="RefSeq" id="WP_262685130.1">
    <property type="nucleotide sequence ID" value="NZ_JAOQIO010000069.1"/>
</dbReference>
<protein>
    <submittedName>
        <fullName evidence="5">AraC family transcriptional regulator</fullName>
    </submittedName>
</protein>
<dbReference type="PANTHER" id="PTHR43280:SF28">
    <property type="entry name" value="HTH-TYPE TRANSCRIPTIONAL ACTIVATOR RHAS"/>
    <property type="match status" value="1"/>
</dbReference>
<dbReference type="SUPFAM" id="SSF46689">
    <property type="entry name" value="Homeodomain-like"/>
    <property type="match status" value="2"/>
</dbReference>
<dbReference type="PROSITE" id="PS01124">
    <property type="entry name" value="HTH_ARAC_FAMILY_2"/>
    <property type="match status" value="1"/>
</dbReference>
<dbReference type="Gene3D" id="2.60.120.10">
    <property type="entry name" value="Jelly Rolls"/>
    <property type="match status" value="1"/>
</dbReference>
<dbReference type="InterPro" id="IPR013096">
    <property type="entry name" value="Cupin_2"/>
</dbReference>
<dbReference type="InterPro" id="IPR020449">
    <property type="entry name" value="Tscrpt_reg_AraC-type_HTH"/>
</dbReference>
<dbReference type="PRINTS" id="PR00032">
    <property type="entry name" value="HTHARAC"/>
</dbReference>
<dbReference type="PANTHER" id="PTHR43280">
    <property type="entry name" value="ARAC-FAMILY TRANSCRIPTIONAL REGULATOR"/>
    <property type="match status" value="1"/>
</dbReference>
<evidence type="ECO:0000313" key="6">
    <source>
        <dbReference type="Proteomes" id="UP001652445"/>
    </source>
</evidence>